<keyword evidence="5" id="KW-1185">Reference proteome</keyword>
<reference evidence="4" key="2">
    <citation type="submission" date="2023-06" db="EMBL/GenBank/DDBJ databases">
        <authorList>
            <person name="Ma L."/>
            <person name="Liu K.-W."/>
            <person name="Li Z."/>
            <person name="Hsiao Y.-Y."/>
            <person name="Qi Y."/>
            <person name="Fu T."/>
            <person name="Tang G."/>
            <person name="Zhang D."/>
            <person name="Sun W.-H."/>
            <person name="Liu D.-K."/>
            <person name="Li Y."/>
            <person name="Chen G.-Z."/>
            <person name="Liu X.-D."/>
            <person name="Liao X.-Y."/>
            <person name="Jiang Y.-T."/>
            <person name="Yu X."/>
            <person name="Hao Y."/>
            <person name="Huang J."/>
            <person name="Zhao X.-W."/>
            <person name="Ke S."/>
            <person name="Chen Y.-Y."/>
            <person name="Wu W.-L."/>
            <person name="Hsu J.-L."/>
            <person name="Lin Y.-F."/>
            <person name="Huang M.-D."/>
            <person name="Li C.-Y."/>
            <person name="Huang L."/>
            <person name="Wang Z.-W."/>
            <person name="Zhao X."/>
            <person name="Zhong W.-Y."/>
            <person name="Peng D.-H."/>
            <person name="Ahmad S."/>
            <person name="Lan S."/>
            <person name="Zhang J.-S."/>
            <person name="Tsai W.-C."/>
            <person name="Van De Peer Y."/>
            <person name="Liu Z.-J."/>
        </authorList>
    </citation>
    <scope>NUCLEOTIDE SEQUENCE</scope>
    <source>
        <strain evidence="4">SCP</strain>
        <tissue evidence="4">Leaves</tissue>
    </source>
</reference>
<dbReference type="AlphaFoldDB" id="A0AAV9BBU9"/>
<keyword evidence="3" id="KW-0653">Protein transport</keyword>
<keyword evidence="2" id="KW-0813">Transport</keyword>
<dbReference type="InterPro" id="IPR011989">
    <property type="entry name" value="ARM-like"/>
</dbReference>
<accession>A0AAV9BBU9</accession>
<dbReference type="InterPro" id="IPR000225">
    <property type="entry name" value="Armadillo"/>
</dbReference>
<dbReference type="InterPro" id="IPR016024">
    <property type="entry name" value="ARM-type_fold"/>
</dbReference>
<evidence type="ECO:0000313" key="4">
    <source>
        <dbReference type="EMBL" id="KAK1273622.1"/>
    </source>
</evidence>
<dbReference type="SMART" id="SM00185">
    <property type="entry name" value="ARM"/>
    <property type="match status" value="4"/>
</dbReference>
<dbReference type="GO" id="GO:0015031">
    <property type="term" value="P:protein transport"/>
    <property type="evidence" value="ECO:0007669"/>
    <property type="project" value="UniProtKB-KW"/>
</dbReference>
<evidence type="ECO:0000256" key="1">
    <source>
        <dbReference type="ARBA" id="ARBA00010394"/>
    </source>
</evidence>
<reference evidence="4" key="1">
    <citation type="journal article" date="2023" name="Nat. Commun.">
        <title>Diploid and tetraploid genomes of Acorus and the evolution of monocots.</title>
        <authorList>
            <person name="Ma L."/>
            <person name="Liu K.W."/>
            <person name="Li Z."/>
            <person name="Hsiao Y.Y."/>
            <person name="Qi Y."/>
            <person name="Fu T."/>
            <person name="Tang G.D."/>
            <person name="Zhang D."/>
            <person name="Sun W.H."/>
            <person name="Liu D.K."/>
            <person name="Li Y."/>
            <person name="Chen G.Z."/>
            <person name="Liu X.D."/>
            <person name="Liao X.Y."/>
            <person name="Jiang Y.T."/>
            <person name="Yu X."/>
            <person name="Hao Y."/>
            <person name="Huang J."/>
            <person name="Zhao X.W."/>
            <person name="Ke S."/>
            <person name="Chen Y.Y."/>
            <person name="Wu W.L."/>
            <person name="Hsu J.L."/>
            <person name="Lin Y.F."/>
            <person name="Huang M.D."/>
            <person name="Li C.Y."/>
            <person name="Huang L."/>
            <person name="Wang Z.W."/>
            <person name="Zhao X."/>
            <person name="Zhong W.Y."/>
            <person name="Peng D.H."/>
            <person name="Ahmad S."/>
            <person name="Lan S."/>
            <person name="Zhang J.S."/>
            <person name="Tsai W.C."/>
            <person name="Van de Peer Y."/>
            <person name="Liu Z.J."/>
        </authorList>
    </citation>
    <scope>NUCLEOTIDE SEQUENCE</scope>
    <source>
        <strain evidence="4">SCP</strain>
    </source>
</reference>
<dbReference type="Gene3D" id="1.25.10.10">
    <property type="entry name" value="Leucine-rich Repeat Variant"/>
    <property type="match status" value="1"/>
</dbReference>
<dbReference type="EMBL" id="JAUJYN010000004">
    <property type="protein sequence ID" value="KAK1273622.1"/>
    <property type="molecule type" value="Genomic_DNA"/>
</dbReference>
<organism evidence="4 5">
    <name type="scientific">Acorus gramineus</name>
    <name type="common">Dwarf sweet flag</name>
    <dbReference type="NCBI Taxonomy" id="55184"/>
    <lineage>
        <taxon>Eukaryota</taxon>
        <taxon>Viridiplantae</taxon>
        <taxon>Streptophyta</taxon>
        <taxon>Embryophyta</taxon>
        <taxon>Tracheophyta</taxon>
        <taxon>Spermatophyta</taxon>
        <taxon>Magnoliopsida</taxon>
        <taxon>Liliopsida</taxon>
        <taxon>Acoraceae</taxon>
        <taxon>Acorus</taxon>
    </lineage>
</organism>
<name>A0AAV9BBU9_ACOGR</name>
<proteinExistence type="inferred from homology"/>
<evidence type="ECO:0000313" key="5">
    <source>
        <dbReference type="Proteomes" id="UP001179952"/>
    </source>
</evidence>
<sequence length="281" mass="30700">MGPNPKAANELVRIDGMLDSIIRHMKKMEDELTTEVSWVVVYLSALSKTASALLIKNGVVQLLIGRLATSSSLQLFIPVLRSLGNLVAGDNSATNILIVGHEITDNAILALVKCMKCEHRVLKKEAAWVLSNIAAGSYEHKKLIYDSEATAFMLHLLAVAPFDVRKEVAYALGNLCVAPAEGSGQPNVILEHLVSLVGRGCLPGFINLVRSPDIEAARLGLQFLELVMRGMPNGEGPKLVEAEDGIDAMERFQFHENEEMRNMANGLVDKYFGENYGIEDD</sequence>
<dbReference type="Pfam" id="PF00514">
    <property type="entry name" value="Arm"/>
    <property type="match status" value="1"/>
</dbReference>
<dbReference type="PANTHER" id="PTHR23316">
    <property type="entry name" value="IMPORTIN ALPHA"/>
    <property type="match status" value="1"/>
</dbReference>
<comment type="similarity">
    <text evidence="1">Belongs to the importin alpha family.</text>
</comment>
<evidence type="ECO:0000256" key="3">
    <source>
        <dbReference type="ARBA" id="ARBA00022927"/>
    </source>
</evidence>
<evidence type="ECO:0000256" key="2">
    <source>
        <dbReference type="ARBA" id="ARBA00022448"/>
    </source>
</evidence>
<protein>
    <submittedName>
        <fullName evidence="4">Importin subunit alpha-2</fullName>
    </submittedName>
</protein>
<comment type="caution">
    <text evidence="4">The sequence shown here is derived from an EMBL/GenBank/DDBJ whole genome shotgun (WGS) entry which is preliminary data.</text>
</comment>
<dbReference type="Proteomes" id="UP001179952">
    <property type="component" value="Unassembled WGS sequence"/>
</dbReference>
<gene>
    <name evidence="4" type="ORF">QJS04_geneDACA022567</name>
</gene>
<dbReference type="SUPFAM" id="SSF48371">
    <property type="entry name" value="ARM repeat"/>
    <property type="match status" value="1"/>
</dbReference>